<evidence type="ECO:0000256" key="1">
    <source>
        <dbReference type="SAM" id="MobiDB-lite"/>
    </source>
</evidence>
<feature type="compositionally biased region" description="Basic and acidic residues" evidence="1">
    <location>
        <begin position="108"/>
        <end position="119"/>
    </location>
</feature>
<reference evidence="3" key="1">
    <citation type="journal article" date="2019" name="Nat. Commun.">
        <title>Expansion of phycobilisome linker gene families in mesophilic red algae.</title>
        <authorList>
            <person name="Lee J."/>
            <person name="Kim D."/>
            <person name="Bhattacharya D."/>
            <person name="Yoon H.S."/>
        </authorList>
    </citation>
    <scope>NUCLEOTIDE SEQUENCE [LARGE SCALE GENOMIC DNA]</scope>
    <source>
        <strain evidence="3">CCMP 1328</strain>
    </source>
</reference>
<sequence>MTRMRWSPRMLRPRRLQDHLDAWRDSGGQNLARRLHGCVLLRATGKPSLRTSLRQAAVRRRVASCSRSSFPFRDGEEAPRLSSHGAAMLRVGDESDFFSNEPLSSDDETSKGAEGKSTDDDTDTDRDDHRDSDGNDEYESQDDSAVQDGFYPEHDGDIGRARRQARFERLCTFGEEPRYSLSEPRVSTERFQSVLEAAELISTNRIAWYDSVLNLIRSDDQDLGSRDRLWLALRVLQRARARADAEGEPLGIHAHVILSLRKLCEPFRKTNFLLAVKRLLERHGELPTAQVYKGLMRYFVLCDRVQLVRDMLHDMQRVIQTIDANSFTMPMKGFMFLNNKSSAAQIWRQFRAPAFADVEPDLRLLQCGCRLLSWGYLDDVSENALWISMQFYKREIKPRASDLRHLAKARIRVGDFRGARTSLRWLCKKWYIAFDAGLVHDFITKCHELEQWHEIVILVDQVLTHIQRVGGDFDVKLDLLRRCLSELALAAWKSRIDIGRAAALSYRLVEKQRTLDRTMLSHVVYLNALEEGRMVVAMRVAKKNAQKPAARNRTLYAFAYEAIVQKLVLKSVSDKLIKLLPRKGWLAKRPQDTDDFAYIAVNLIMALGQFGLLRIATSIFNAWTMNNESVVNVEVWSAYMYVVAATGQLKPALAIFRELYDHYGTSLDDMPHYLLAVTVLRGSKQGALPTELAAEMLDYIDQHLRKPDAQPKVRLRQAEYDDLFERQVENVTTRDQDGLGPTVMVGPFRPYSSRIRLLAEEIRTILSQQRCAEKAAIQAEVPVSNASVPAALHSPSMSFSDFVSAFEPVPRAQR</sequence>
<name>A0A5J4YHH5_PORPP</name>
<protein>
    <submittedName>
        <fullName evidence="2">Uncharacterized protein</fullName>
    </submittedName>
</protein>
<dbReference type="AlphaFoldDB" id="A0A5J4YHH5"/>
<evidence type="ECO:0000313" key="2">
    <source>
        <dbReference type="EMBL" id="KAA8490585.1"/>
    </source>
</evidence>
<organism evidence="2 3">
    <name type="scientific">Porphyridium purpureum</name>
    <name type="common">Red alga</name>
    <name type="synonym">Porphyridium cruentum</name>
    <dbReference type="NCBI Taxonomy" id="35688"/>
    <lineage>
        <taxon>Eukaryota</taxon>
        <taxon>Rhodophyta</taxon>
        <taxon>Bangiophyceae</taxon>
        <taxon>Porphyridiales</taxon>
        <taxon>Porphyridiaceae</taxon>
        <taxon>Porphyridium</taxon>
    </lineage>
</organism>
<comment type="caution">
    <text evidence="2">The sequence shown here is derived from an EMBL/GenBank/DDBJ whole genome shotgun (WGS) entry which is preliminary data.</text>
</comment>
<dbReference type="Proteomes" id="UP000324585">
    <property type="component" value="Unassembled WGS sequence"/>
</dbReference>
<keyword evidence="3" id="KW-1185">Reference proteome</keyword>
<gene>
    <name evidence="2" type="ORF">FVE85_7846</name>
</gene>
<accession>A0A5J4YHH5</accession>
<feature type="region of interest" description="Disordered" evidence="1">
    <location>
        <begin position="96"/>
        <end position="157"/>
    </location>
</feature>
<dbReference type="EMBL" id="VRMN01000022">
    <property type="protein sequence ID" value="KAA8490585.1"/>
    <property type="molecule type" value="Genomic_DNA"/>
</dbReference>
<evidence type="ECO:0000313" key="3">
    <source>
        <dbReference type="Proteomes" id="UP000324585"/>
    </source>
</evidence>
<proteinExistence type="predicted"/>